<dbReference type="RefSeq" id="WP_380659446.1">
    <property type="nucleotide sequence ID" value="NZ_JBHLZQ010000010.1"/>
</dbReference>
<evidence type="ECO:0000313" key="3">
    <source>
        <dbReference type="Proteomes" id="UP000606172"/>
    </source>
</evidence>
<comment type="caution">
    <text evidence="2">The sequence shown here is derived from an EMBL/GenBank/DDBJ whole genome shotgun (WGS) entry which is preliminary data.</text>
</comment>
<name>A0A919RFR2_9ACTN</name>
<keyword evidence="3" id="KW-1185">Reference proteome</keyword>
<dbReference type="AlphaFoldDB" id="A0A919RFR2"/>
<dbReference type="EMBL" id="BOOW01000019">
    <property type="protein sequence ID" value="GII92887.1"/>
    <property type="molecule type" value="Genomic_DNA"/>
</dbReference>
<feature type="region of interest" description="Disordered" evidence="1">
    <location>
        <begin position="1"/>
        <end position="22"/>
    </location>
</feature>
<dbReference type="Proteomes" id="UP000606172">
    <property type="component" value="Unassembled WGS sequence"/>
</dbReference>
<evidence type="ECO:0000313" key="2">
    <source>
        <dbReference type="EMBL" id="GII92887.1"/>
    </source>
</evidence>
<reference evidence="2" key="1">
    <citation type="submission" date="2021-01" db="EMBL/GenBank/DDBJ databases">
        <title>Whole genome shotgun sequence of Sinosporangium siamense NBRC 109515.</title>
        <authorList>
            <person name="Komaki H."/>
            <person name="Tamura T."/>
        </authorList>
    </citation>
    <scope>NUCLEOTIDE SEQUENCE</scope>
    <source>
        <strain evidence="2">NBRC 109515</strain>
    </source>
</reference>
<feature type="compositionally biased region" description="Basic and acidic residues" evidence="1">
    <location>
        <begin position="1"/>
        <end position="13"/>
    </location>
</feature>
<protein>
    <submittedName>
        <fullName evidence="2">Uncharacterized protein</fullName>
    </submittedName>
</protein>
<gene>
    <name evidence="2" type="ORF">Ssi02_31180</name>
</gene>
<organism evidence="2 3">
    <name type="scientific">Sinosporangium siamense</name>
    <dbReference type="NCBI Taxonomy" id="1367973"/>
    <lineage>
        <taxon>Bacteria</taxon>
        <taxon>Bacillati</taxon>
        <taxon>Actinomycetota</taxon>
        <taxon>Actinomycetes</taxon>
        <taxon>Streptosporangiales</taxon>
        <taxon>Streptosporangiaceae</taxon>
        <taxon>Sinosporangium</taxon>
    </lineage>
</organism>
<sequence>MHAAMKDLPRRTEQAGPRHVPAPRCAFTYAPESADWPQISGDPTDMALLIRLRNALRSLR</sequence>
<evidence type="ECO:0000256" key="1">
    <source>
        <dbReference type="SAM" id="MobiDB-lite"/>
    </source>
</evidence>
<proteinExistence type="predicted"/>
<accession>A0A919RFR2</accession>